<keyword evidence="1" id="KW-0732">Signal</keyword>
<name>A0ABP8ISP9_9BACT</name>
<dbReference type="PROSITE" id="PS51257">
    <property type="entry name" value="PROKAR_LIPOPROTEIN"/>
    <property type="match status" value="1"/>
</dbReference>
<dbReference type="Proteomes" id="UP001501153">
    <property type="component" value="Unassembled WGS sequence"/>
</dbReference>
<gene>
    <name evidence="2" type="ORF">GCM10023185_45940</name>
</gene>
<feature type="signal peptide" evidence="1">
    <location>
        <begin position="1"/>
        <end position="20"/>
    </location>
</feature>
<dbReference type="EMBL" id="BAABGZ010000082">
    <property type="protein sequence ID" value="GAA4370947.1"/>
    <property type="molecule type" value="Genomic_DNA"/>
</dbReference>
<proteinExistence type="predicted"/>
<reference evidence="3" key="1">
    <citation type="journal article" date="2019" name="Int. J. Syst. Evol. Microbiol.">
        <title>The Global Catalogue of Microorganisms (GCM) 10K type strain sequencing project: providing services to taxonomists for standard genome sequencing and annotation.</title>
        <authorList>
            <consortium name="The Broad Institute Genomics Platform"/>
            <consortium name="The Broad Institute Genome Sequencing Center for Infectious Disease"/>
            <person name="Wu L."/>
            <person name="Ma J."/>
        </authorList>
    </citation>
    <scope>NUCLEOTIDE SEQUENCE [LARGE SCALE GENOMIC DNA]</scope>
    <source>
        <strain evidence="3">JCM 17923</strain>
    </source>
</reference>
<organism evidence="2 3">
    <name type="scientific">Hymenobacter saemangeumensis</name>
    <dbReference type="NCBI Taxonomy" id="1084522"/>
    <lineage>
        <taxon>Bacteria</taxon>
        <taxon>Pseudomonadati</taxon>
        <taxon>Bacteroidota</taxon>
        <taxon>Cytophagia</taxon>
        <taxon>Cytophagales</taxon>
        <taxon>Hymenobacteraceae</taxon>
        <taxon>Hymenobacter</taxon>
    </lineage>
</organism>
<dbReference type="RefSeq" id="WP_345238512.1">
    <property type="nucleotide sequence ID" value="NZ_BAABGZ010000082.1"/>
</dbReference>
<feature type="chain" id="PRO_5047320024" evidence="1">
    <location>
        <begin position="21"/>
        <end position="185"/>
    </location>
</feature>
<evidence type="ECO:0000313" key="3">
    <source>
        <dbReference type="Proteomes" id="UP001501153"/>
    </source>
</evidence>
<comment type="caution">
    <text evidence="2">The sequence shown here is derived from an EMBL/GenBank/DDBJ whole genome shotgun (WGS) entry which is preliminary data.</text>
</comment>
<evidence type="ECO:0000313" key="2">
    <source>
        <dbReference type="EMBL" id="GAA4370947.1"/>
    </source>
</evidence>
<sequence>MPRSTGPLLCLLSLAALCLACGCRWFETEEQLQQLYNQSDEVFAGQPLAAIPPGEPGMSKRFLGGYDVLLRVTRRLKGQTRRDTLLVLQGYDNCARKFVKGDTVYVFAHTVRHVQALPREDEEDEGEDSYFDEQLQTYYKSGGTFRVKRYQKWARRYPAVATNQCISFTNQHALVPAFFRAKKDK</sequence>
<keyword evidence="3" id="KW-1185">Reference proteome</keyword>
<evidence type="ECO:0000256" key="1">
    <source>
        <dbReference type="SAM" id="SignalP"/>
    </source>
</evidence>
<protein>
    <submittedName>
        <fullName evidence="2">Uncharacterized protein</fullName>
    </submittedName>
</protein>
<accession>A0ABP8ISP9</accession>